<accession>A0A6C0LB50</accession>
<feature type="compositionally biased region" description="Low complexity" evidence="1">
    <location>
        <begin position="310"/>
        <end position="321"/>
    </location>
</feature>
<name>A0A6C0LB50_9ZZZZ</name>
<evidence type="ECO:0008006" key="3">
    <source>
        <dbReference type="Google" id="ProtNLM"/>
    </source>
</evidence>
<proteinExistence type="predicted"/>
<feature type="compositionally biased region" description="Acidic residues" evidence="1">
    <location>
        <begin position="322"/>
        <end position="345"/>
    </location>
</feature>
<evidence type="ECO:0000313" key="2">
    <source>
        <dbReference type="EMBL" id="QHU28189.1"/>
    </source>
</evidence>
<organism evidence="2">
    <name type="scientific">viral metagenome</name>
    <dbReference type="NCBI Taxonomy" id="1070528"/>
    <lineage>
        <taxon>unclassified sequences</taxon>
        <taxon>metagenomes</taxon>
        <taxon>organismal metagenomes</taxon>
    </lineage>
</organism>
<sequence length="602" mass="70572">MELKIHYEKRKNGDLFKQMQKKDGLHLSSVQNYIPIYNKFFSLNETNYNSVNLNHDCYIQNIIKKDHDKKDIYVCDIQHTKLAEATEKKRVFFKMAPLLDPFKYFIGKYNINDPELFTLPKYNSVQGDTHPKLLDCNNASYVDGLFVFLSSMMLHRSKFVHGLDYYGSFLSIKNNFSIDIIDDVEYLDRSDFFNQHKNKLFRVEDYQFLLESNDTTIKKPLLIIDKHHSNKSTLSIQSINEELYEDLFLTNHETVTESNTIVTLQDMKEMSLEIPDITVNDGLNHKTTTIKTNSTCSSRTSHTSNDEKPNANTNPNPNTSNNEDDDWEDEDHEEEDEDDSDENTCLEEEKVEAIISKFPIEVICMECCDETFDTLLANHDDFPEAEWFSALMQIIMILLTYQKVFSFTHNDLHTNNVMYNKTSKKYLYYCYKKKYYKVPTFGRIFKIIDFGRSIYKCNDKLFCSDSFQPGADAATQYNTEPYFDEKKPRLEPNYSFDLCRLACSLFDYVVEDIEDVSPQNIANCSPIVKLVNDWCLDDNGINIMYKNNGAERYPDFKLYKMIARLVHKHTPQAQLERKEFAKYVITKQQLDKKEAIMDIDGY</sequence>
<feature type="compositionally biased region" description="Polar residues" evidence="1">
    <location>
        <begin position="285"/>
        <end position="303"/>
    </location>
</feature>
<evidence type="ECO:0000256" key="1">
    <source>
        <dbReference type="SAM" id="MobiDB-lite"/>
    </source>
</evidence>
<reference evidence="2" key="1">
    <citation type="journal article" date="2020" name="Nature">
        <title>Giant virus diversity and host interactions through global metagenomics.</title>
        <authorList>
            <person name="Schulz F."/>
            <person name="Roux S."/>
            <person name="Paez-Espino D."/>
            <person name="Jungbluth S."/>
            <person name="Walsh D.A."/>
            <person name="Denef V.J."/>
            <person name="McMahon K.D."/>
            <person name="Konstantinidis K.T."/>
            <person name="Eloe-Fadrosh E.A."/>
            <person name="Kyrpides N.C."/>
            <person name="Woyke T."/>
        </authorList>
    </citation>
    <scope>NUCLEOTIDE SEQUENCE</scope>
    <source>
        <strain evidence="2">GVMAG-M-3300027770-73</strain>
    </source>
</reference>
<dbReference type="InterPro" id="IPR011009">
    <property type="entry name" value="Kinase-like_dom_sf"/>
</dbReference>
<dbReference type="SUPFAM" id="SSF56112">
    <property type="entry name" value="Protein kinase-like (PK-like)"/>
    <property type="match status" value="1"/>
</dbReference>
<dbReference type="EMBL" id="MN740471">
    <property type="protein sequence ID" value="QHU28189.1"/>
    <property type="molecule type" value="Genomic_DNA"/>
</dbReference>
<feature type="region of interest" description="Disordered" evidence="1">
    <location>
        <begin position="281"/>
        <end position="345"/>
    </location>
</feature>
<dbReference type="Gene3D" id="1.10.510.10">
    <property type="entry name" value="Transferase(Phosphotransferase) domain 1"/>
    <property type="match status" value="1"/>
</dbReference>
<dbReference type="AlphaFoldDB" id="A0A6C0LB50"/>
<protein>
    <recommendedName>
        <fullName evidence="3">Protein kinase domain-containing protein</fullName>
    </recommendedName>
</protein>